<dbReference type="Pfam" id="PF09764">
    <property type="entry name" value="Nt_Gln_amidase"/>
    <property type="match status" value="1"/>
</dbReference>
<name>A0A5B7EAR9_PORTR</name>
<reference evidence="4 5" key="1">
    <citation type="submission" date="2019-05" db="EMBL/GenBank/DDBJ databases">
        <title>Another draft genome of Portunus trituberculatus and its Hox gene families provides insights of decapod evolution.</title>
        <authorList>
            <person name="Jeong J.-H."/>
            <person name="Song I."/>
            <person name="Kim S."/>
            <person name="Choi T."/>
            <person name="Kim D."/>
            <person name="Ryu S."/>
            <person name="Kim W."/>
        </authorList>
    </citation>
    <scope>NUCLEOTIDE SEQUENCE [LARGE SCALE GENOMIC DNA]</scope>
    <source>
        <tissue evidence="4">Muscle</tissue>
    </source>
</reference>
<sequence>MYEPDERCLVFDLDSDLPFPTYFHKYVTETLRTDHILRPEHYSNCQQLANAGVASIQCCPTVDYSCCYLSSVLQQPELCEGAAGKEGDGWMTAWGEAALRQPGTVVVDLHCCTCCFDHLTKPKLSHIGNF</sequence>
<dbReference type="EMBL" id="VSRR010002387">
    <property type="protein sequence ID" value="MPC31201.1"/>
    <property type="molecule type" value="Genomic_DNA"/>
</dbReference>
<dbReference type="Proteomes" id="UP000324222">
    <property type="component" value="Unassembled WGS sequence"/>
</dbReference>
<comment type="function">
    <text evidence="1">Mediates the side-chain deamidation of N-terminal glutamine residues to glutamate, an important step in N-end rule pathway of protein degradation. Conversion of the resulting N-terminal glutamine to glutamate renders the protein susceptible to arginylation, polyubiquitination and degradation as specified by the N-end rule. Does not act on substrates with internal or C-terminal glutamine and does not act on non-glutamine residues in any position.</text>
</comment>
<comment type="caution">
    <text evidence="4">The sequence shown here is derived from an EMBL/GenBank/DDBJ whole genome shotgun (WGS) entry which is preliminary data.</text>
</comment>
<feature type="domain" description="Protein N-terminal glutamine amidohydrolase alpha beta roll" evidence="3">
    <location>
        <begin position="4"/>
        <end position="43"/>
    </location>
</feature>
<dbReference type="GO" id="GO:0016811">
    <property type="term" value="F:hydrolase activity, acting on carbon-nitrogen (but not peptide) bonds, in linear amides"/>
    <property type="evidence" value="ECO:0007669"/>
    <property type="project" value="InterPro"/>
</dbReference>
<evidence type="ECO:0000256" key="2">
    <source>
        <dbReference type="ARBA" id="ARBA00031948"/>
    </source>
</evidence>
<evidence type="ECO:0000256" key="1">
    <source>
        <dbReference type="ARBA" id="ARBA00003923"/>
    </source>
</evidence>
<accession>A0A5B7EAR9</accession>
<organism evidence="4 5">
    <name type="scientific">Portunus trituberculatus</name>
    <name type="common">Swimming crab</name>
    <name type="synonym">Neptunus trituberculatus</name>
    <dbReference type="NCBI Taxonomy" id="210409"/>
    <lineage>
        <taxon>Eukaryota</taxon>
        <taxon>Metazoa</taxon>
        <taxon>Ecdysozoa</taxon>
        <taxon>Arthropoda</taxon>
        <taxon>Crustacea</taxon>
        <taxon>Multicrustacea</taxon>
        <taxon>Malacostraca</taxon>
        <taxon>Eumalacostraca</taxon>
        <taxon>Eucarida</taxon>
        <taxon>Decapoda</taxon>
        <taxon>Pleocyemata</taxon>
        <taxon>Brachyura</taxon>
        <taxon>Eubrachyura</taxon>
        <taxon>Portunoidea</taxon>
        <taxon>Portunidae</taxon>
        <taxon>Portuninae</taxon>
        <taxon>Portunus</taxon>
    </lineage>
</organism>
<dbReference type="InterPro" id="IPR037132">
    <property type="entry name" value="N_Gln_amidohydro_ab_roll_sf"/>
</dbReference>
<keyword evidence="5" id="KW-1185">Reference proteome</keyword>
<gene>
    <name evidence="4" type="primary">tun_0</name>
    <name evidence="4" type="ORF">E2C01_024484</name>
</gene>
<proteinExistence type="predicted"/>
<protein>
    <recommendedName>
        <fullName evidence="2">Protein tungus</fullName>
    </recommendedName>
</protein>
<dbReference type="AlphaFoldDB" id="A0A5B7EAR9"/>
<dbReference type="OrthoDB" id="191192at2759"/>
<evidence type="ECO:0000259" key="3">
    <source>
        <dbReference type="Pfam" id="PF09764"/>
    </source>
</evidence>
<dbReference type="InterPro" id="IPR023128">
    <property type="entry name" value="Prot_N_Gln_amidohydro_ab_roll"/>
</dbReference>
<dbReference type="Gene3D" id="3.10.620.10">
    <property type="entry name" value="Protein N-terminal glutamine amidohydrolase, alpha beta roll"/>
    <property type="match status" value="1"/>
</dbReference>
<evidence type="ECO:0000313" key="4">
    <source>
        <dbReference type="EMBL" id="MPC31201.1"/>
    </source>
</evidence>
<keyword evidence="4" id="KW-0378">Hydrolase</keyword>
<evidence type="ECO:0000313" key="5">
    <source>
        <dbReference type="Proteomes" id="UP000324222"/>
    </source>
</evidence>